<keyword evidence="5" id="KW-1185">Reference proteome</keyword>
<evidence type="ECO:0000313" key="5">
    <source>
        <dbReference type="Proteomes" id="UP000032668"/>
    </source>
</evidence>
<dbReference type="STRING" id="1120923.SAMN02746095_02591"/>
<feature type="compositionally biased region" description="Polar residues" evidence="2">
    <location>
        <begin position="230"/>
        <end position="240"/>
    </location>
</feature>
<organism evidence="4 5">
    <name type="scientific">Acidocella aminolytica 101 = DSM 11237</name>
    <dbReference type="NCBI Taxonomy" id="1120923"/>
    <lineage>
        <taxon>Bacteria</taxon>
        <taxon>Pseudomonadati</taxon>
        <taxon>Pseudomonadota</taxon>
        <taxon>Alphaproteobacteria</taxon>
        <taxon>Acetobacterales</taxon>
        <taxon>Acidocellaceae</taxon>
        <taxon>Acidocella</taxon>
    </lineage>
</organism>
<protein>
    <submittedName>
        <fullName evidence="4">Secretion system type IV VirB5</fullName>
    </submittedName>
</protein>
<keyword evidence="3" id="KW-0732">Signal</keyword>
<dbReference type="EMBL" id="BANC01000076">
    <property type="protein sequence ID" value="GAN81149.1"/>
    <property type="molecule type" value="Genomic_DNA"/>
</dbReference>
<feature type="chain" id="PRO_5002309859" evidence="3">
    <location>
        <begin position="26"/>
        <end position="252"/>
    </location>
</feature>
<dbReference type="AlphaFoldDB" id="A0A0D6PK82"/>
<dbReference type="Pfam" id="PF07996">
    <property type="entry name" value="T4SS"/>
    <property type="match status" value="1"/>
</dbReference>
<evidence type="ECO:0000313" key="4">
    <source>
        <dbReference type="EMBL" id="GAN81149.1"/>
    </source>
</evidence>
<evidence type="ECO:0000256" key="3">
    <source>
        <dbReference type="SAM" id="SignalP"/>
    </source>
</evidence>
<keyword evidence="1" id="KW-0175">Coiled coil</keyword>
<dbReference type="Proteomes" id="UP000032668">
    <property type="component" value="Unassembled WGS sequence"/>
</dbReference>
<name>A0A0D6PK82_9PROT</name>
<dbReference type="Gene3D" id="1.20.58.430">
    <property type="entry name" value="Type IV secretion system, VirB5-domain"/>
    <property type="match status" value="1"/>
</dbReference>
<reference evidence="4 5" key="1">
    <citation type="submission" date="2012-11" db="EMBL/GenBank/DDBJ databases">
        <title>Whole genome sequence of Acidocella aminolytica 101 = DSM 11237.</title>
        <authorList>
            <person name="Azuma Y."/>
            <person name="Higashiura N."/>
            <person name="Hirakawa H."/>
            <person name="Matsushita K."/>
        </authorList>
    </citation>
    <scope>NUCLEOTIDE SEQUENCE [LARGE SCALE GENOMIC DNA]</scope>
    <source>
        <strain evidence="5">101 / DSM 11237</strain>
    </source>
</reference>
<gene>
    <name evidence="4" type="ORF">Aam_078_026</name>
</gene>
<dbReference type="InterPro" id="IPR023220">
    <property type="entry name" value="T4SS_VirB5-domain"/>
</dbReference>
<proteinExistence type="predicted"/>
<feature type="region of interest" description="Disordered" evidence="2">
    <location>
        <begin position="218"/>
        <end position="252"/>
    </location>
</feature>
<dbReference type="RefSeq" id="WP_048879534.1">
    <property type="nucleotide sequence ID" value="NZ_BANC01000076.1"/>
</dbReference>
<dbReference type="InterPro" id="IPR014158">
    <property type="entry name" value="T4SS_VirB5"/>
</dbReference>
<feature type="signal peptide" evidence="3">
    <location>
        <begin position="1"/>
        <end position="25"/>
    </location>
</feature>
<comment type="caution">
    <text evidence="4">The sequence shown here is derived from an EMBL/GenBank/DDBJ whole genome shotgun (WGS) entry which is preliminary data.</text>
</comment>
<dbReference type="SUPFAM" id="SSF101082">
    <property type="entry name" value="Typo IV secretion system protein TraC"/>
    <property type="match status" value="1"/>
</dbReference>
<evidence type="ECO:0000256" key="2">
    <source>
        <dbReference type="SAM" id="MobiDB-lite"/>
    </source>
</evidence>
<feature type="coiled-coil region" evidence="1">
    <location>
        <begin position="35"/>
        <end position="69"/>
    </location>
</feature>
<sequence length="252" mass="27090">MLKPSRRLGMACAIATLGFASPALAQVPVIDSASLAQMVNQLNEAKQQYSELVSQYDELKSTYNALSQDVNPNQWAQQLDQSAMQDTVPNTSILPDMLSGISPPSSLSGNVGSLAQQYYNMNKVYIPTGSDFGSTQIQQGANETANFEAIATQNLQSLEAREQELPQIQSQLNSAKTIQQVASIQARLSAEQNYVQAQQAQAQNLQLLAFEENRAGQEAAAQENAKGEEQTLSTLCSDAQTLGGEPSACQGQ</sequence>
<dbReference type="OrthoDB" id="9906530at2"/>
<evidence type="ECO:0000256" key="1">
    <source>
        <dbReference type="SAM" id="Coils"/>
    </source>
</evidence>
<accession>A0A0D6PK82</accession>